<feature type="domain" description="HTH tetR-type" evidence="5">
    <location>
        <begin position="16"/>
        <end position="76"/>
    </location>
</feature>
<dbReference type="GO" id="GO:0045892">
    <property type="term" value="P:negative regulation of DNA-templated transcription"/>
    <property type="evidence" value="ECO:0007669"/>
    <property type="project" value="InterPro"/>
</dbReference>
<evidence type="ECO:0000259" key="5">
    <source>
        <dbReference type="PROSITE" id="PS50977"/>
    </source>
</evidence>
<protein>
    <recommendedName>
        <fullName evidence="5">HTH tetR-type domain-containing protein</fullName>
    </recommendedName>
</protein>
<comment type="caution">
    <text evidence="6">The sequence shown here is derived from an EMBL/GenBank/DDBJ whole genome shotgun (WGS) entry which is preliminary data.</text>
</comment>
<dbReference type="GO" id="GO:0003700">
    <property type="term" value="F:DNA-binding transcription factor activity"/>
    <property type="evidence" value="ECO:0007669"/>
    <property type="project" value="TreeGrafter"/>
</dbReference>
<dbReference type="Gene3D" id="1.10.357.10">
    <property type="entry name" value="Tetracycline Repressor, domain 2"/>
    <property type="match status" value="1"/>
</dbReference>
<dbReference type="InterPro" id="IPR009057">
    <property type="entry name" value="Homeodomain-like_sf"/>
</dbReference>
<dbReference type="PANTHER" id="PTHR30055">
    <property type="entry name" value="HTH-TYPE TRANSCRIPTIONAL REGULATOR RUTR"/>
    <property type="match status" value="1"/>
</dbReference>
<dbReference type="InterPro" id="IPR004111">
    <property type="entry name" value="Repressor_TetR_C"/>
</dbReference>
<evidence type="ECO:0000256" key="1">
    <source>
        <dbReference type="ARBA" id="ARBA00023015"/>
    </source>
</evidence>
<evidence type="ECO:0000256" key="4">
    <source>
        <dbReference type="PROSITE-ProRule" id="PRU00335"/>
    </source>
</evidence>
<dbReference type="Pfam" id="PF00440">
    <property type="entry name" value="TetR_N"/>
    <property type="match status" value="1"/>
</dbReference>
<evidence type="ECO:0000256" key="2">
    <source>
        <dbReference type="ARBA" id="ARBA00023125"/>
    </source>
</evidence>
<name>J0LLK7_9BIFI</name>
<feature type="DNA-binding region" description="H-T-H motif" evidence="4">
    <location>
        <begin position="39"/>
        <end position="58"/>
    </location>
</feature>
<dbReference type="PRINTS" id="PR00455">
    <property type="entry name" value="HTHTETR"/>
</dbReference>
<dbReference type="PANTHER" id="PTHR30055:SF234">
    <property type="entry name" value="HTH-TYPE TRANSCRIPTIONAL REGULATOR BETI"/>
    <property type="match status" value="1"/>
</dbReference>
<dbReference type="SUPFAM" id="SSF48498">
    <property type="entry name" value="Tetracyclin repressor-like, C-terminal domain"/>
    <property type="match status" value="1"/>
</dbReference>
<evidence type="ECO:0000313" key="7">
    <source>
        <dbReference type="Proteomes" id="UP000006415"/>
    </source>
</evidence>
<evidence type="ECO:0000256" key="3">
    <source>
        <dbReference type="ARBA" id="ARBA00023163"/>
    </source>
</evidence>
<proteinExistence type="predicted"/>
<evidence type="ECO:0000313" key="6">
    <source>
        <dbReference type="EMBL" id="EJD64712.1"/>
    </source>
</evidence>
<dbReference type="Pfam" id="PF02909">
    <property type="entry name" value="TetR_C_1"/>
    <property type="match status" value="1"/>
</dbReference>
<reference evidence="6 7" key="1">
    <citation type="submission" date="2012-01" db="EMBL/GenBank/DDBJ databases">
        <title>The Genome Sequence of Scardovia wiggsiae F0424.</title>
        <authorList>
            <consortium name="The Broad Institute Genome Sequencing Platform"/>
            <person name="Earl A."/>
            <person name="Ward D."/>
            <person name="Feldgarden M."/>
            <person name="Gevers D."/>
            <person name="Izard J."/>
            <person name="Ganesan A."/>
            <person name="Baranova O.V."/>
            <person name="Blanton J.M."/>
            <person name="Tanner A.C."/>
            <person name="Mathney J."/>
            <person name="Dewhirst F.E."/>
            <person name="Young S.K."/>
            <person name="Zeng Q."/>
            <person name="Gargeya S."/>
            <person name="Fitzgerald M."/>
            <person name="Haas B."/>
            <person name="Abouelleil A."/>
            <person name="Alvarado L."/>
            <person name="Arachchi H.M."/>
            <person name="Berlin A."/>
            <person name="Chapman S.B."/>
            <person name="Gearin G."/>
            <person name="Goldberg J."/>
            <person name="Griggs A."/>
            <person name="Gujja S."/>
            <person name="Hansen M."/>
            <person name="Heiman D."/>
            <person name="Howarth C."/>
            <person name="Larimer J."/>
            <person name="Lui A."/>
            <person name="MacDonald P.J.P."/>
            <person name="McCowen C."/>
            <person name="Montmayeur A."/>
            <person name="Murphy C."/>
            <person name="Neiman D."/>
            <person name="Pearson M."/>
            <person name="Priest M."/>
            <person name="Roberts A."/>
            <person name="Saif S."/>
            <person name="Shea T."/>
            <person name="Sisk P."/>
            <person name="Stolte C."/>
            <person name="Sykes S."/>
            <person name="Wortman J."/>
            <person name="Nusbaum C."/>
            <person name="Birren B."/>
        </authorList>
    </citation>
    <scope>NUCLEOTIDE SEQUENCE [LARGE SCALE GENOMIC DNA]</scope>
    <source>
        <strain evidence="6 7">F0424</strain>
    </source>
</reference>
<keyword evidence="1" id="KW-0805">Transcription regulation</keyword>
<dbReference type="PROSITE" id="PS50977">
    <property type="entry name" value="HTH_TETR_2"/>
    <property type="match status" value="1"/>
</dbReference>
<dbReference type="STRING" id="857290.HMPREF9156_01207"/>
<dbReference type="RefSeq" id="WP_007148270.1">
    <property type="nucleotide sequence ID" value="NZ_AKCI01000001.1"/>
</dbReference>
<dbReference type="Proteomes" id="UP000006415">
    <property type="component" value="Unassembled WGS sequence"/>
</dbReference>
<dbReference type="EMBL" id="AGZS01000006">
    <property type="protein sequence ID" value="EJD64712.1"/>
    <property type="molecule type" value="Genomic_DNA"/>
</dbReference>
<dbReference type="SUPFAM" id="SSF46689">
    <property type="entry name" value="Homeodomain-like"/>
    <property type="match status" value="1"/>
</dbReference>
<dbReference type="InterPro" id="IPR036271">
    <property type="entry name" value="Tet_transcr_reg_TetR-rel_C_sf"/>
</dbReference>
<dbReference type="GO" id="GO:0000976">
    <property type="term" value="F:transcription cis-regulatory region binding"/>
    <property type="evidence" value="ECO:0007669"/>
    <property type="project" value="TreeGrafter"/>
</dbReference>
<dbReference type="HOGENOM" id="CLU_069543_3_1_11"/>
<dbReference type="eggNOG" id="COG1309">
    <property type="taxonomic scope" value="Bacteria"/>
</dbReference>
<gene>
    <name evidence="6" type="ORF">HMPREF9156_01207</name>
</gene>
<keyword evidence="2 4" id="KW-0238">DNA-binding</keyword>
<dbReference type="OrthoDB" id="329481at2"/>
<dbReference type="InterPro" id="IPR001647">
    <property type="entry name" value="HTH_TetR"/>
</dbReference>
<dbReference type="InterPro" id="IPR050109">
    <property type="entry name" value="HTH-type_TetR-like_transc_reg"/>
</dbReference>
<keyword evidence="7" id="KW-1185">Reference proteome</keyword>
<keyword evidence="3" id="KW-0804">Transcription</keyword>
<dbReference type="AlphaFoldDB" id="J0LLK7"/>
<accession>J0LLK7</accession>
<organism evidence="6 7">
    <name type="scientific">Scardovia wiggsiae F0424</name>
    <dbReference type="NCBI Taxonomy" id="857290"/>
    <lineage>
        <taxon>Bacteria</taxon>
        <taxon>Bacillati</taxon>
        <taxon>Actinomycetota</taxon>
        <taxon>Actinomycetes</taxon>
        <taxon>Bifidobacteriales</taxon>
        <taxon>Bifidobacteriaceae</taxon>
        <taxon>Scardovia</taxon>
    </lineage>
</organism>
<sequence>MGDTGERKGSDLKRGHLTRESILREALTLVDEKGFDALSLRTLGKRLGVSQAAFYRHIPDKAALLDGVAEIIWQEVFDRCTSALSEESFTAGNTDWKTVFSLYAHCLMDILHSHPNAVILVLTHPMSTANEFASAARLLVQIADLGVPLPGNALGMINMVTMYVGGVAAAEVAPPAGGAAKDIDEGLAGMLAAAGPREKETLTDLLKPMDTAGWSFSHLFETGLNALLHGWDTV</sequence>